<keyword evidence="2" id="KW-1185">Reference proteome</keyword>
<dbReference type="EMBL" id="NRSZ01000136">
    <property type="protein sequence ID" value="PNY29250.1"/>
    <property type="molecule type" value="Genomic_DNA"/>
</dbReference>
<gene>
    <name evidence="1" type="ORF">TCAP_00839</name>
</gene>
<organism evidence="1 2">
    <name type="scientific">Tolypocladium capitatum</name>
    <dbReference type="NCBI Taxonomy" id="45235"/>
    <lineage>
        <taxon>Eukaryota</taxon>
        <taxon>Fungi</taxon>
        <taxon>Dikarya</taxon>
        <taxon>Ascomycota</taxon>
        <taxon>Pezizomycotina</taxon>
        <taxon>Sordariomycetes</taxon>
        <taxon>Hypocreomycetidae</taxon>
        <taxon>Hypocreales</taxon>
        <taxon>Ophiocordycipitaceae</taxon>
        <taxon>Tolypocladium</taxon>
    </lineage>
</organism>
<reference evidence="1 2" key="1">
    <citation type="submission" date="2017-08" db="EMBL/GenBank/DDBJ databases">
        <title>Harnessing the power of phylogenomics to disentangle the directionality and signatures of interkingdom host jumping in the parasitic fungal genus Tolypocladium.</title>
        <authorList>
            <person name="Quandt C.A."/>
            <person name="Patterson W."/>
            <person name="Spatafora J.W."/>
        </authorList>
    </citation>
    <scope>NUCLEOTIDE SEQUENCE [LARGE SCALE GENOMIC DNA]</scope>
    <source>
        <strain evidence="1 2">CBS 113982</strain>
    </source>
</reference>
<accession>A0A2K3QNY8</accession>
<dbReference type="AlphaFoldDB" id="A0A2K3QNY8"/>
<dbReference type="Proteomes" id="UP000236621">
    <property type="component" value="Unassembled WGS sequence"/>
</dbReference>
<proteinExistence type="predicted"/>
<comment type="caution">
    <text evidence="1">The sequence shown here is derived from an EMBL/GenBank/DDBJ whole genome shotgun (WGS) entry which is preliminary data.</text>
</comment>
<name>A0A2K3QNY8_9HYPO</name>
<protein>
    <submittedName>
        <fullName evidence="1">Uncharacterized protein</fullName>
    </submittedName>
</protein>
<evidence type="ECO:0000313" key="1">
    <source>
        <dbReference type="EMBL" id="PNY29250.1"/>
    </source>
</evidence>
<sequence length="171" mass="18010">MSPRPANGTSCSGISTRKRVGFCVFFGCDLSCLAGASASPAPDPLTAVSGPLVLSSLSSPSSAWIRRFLVTGMSLALRDPVSVFQSFVIWRFRRNLSSPGVGGSGSSMAASESSDSSCSCLRTCRTRSIASSSGRFFCLLRLEFDRFIASYMAGTVLKGLSSLADSSFLMI</sequence>
<evidence type="ECO:0000313" key="2">
    <source>
        <dbReference type="Proteomes" id="UP000236621"/>
    </source>
</evidence>